<dbReference type="Pfam" id="PF07980">
    <property type="entry name" value="SusD_RagB"/>
    <property type="match status" value="1"/>
</dbReference>
<dbReference type="EMBL" id="FOIU01000001">
    <property type="protein sequence ID" value="SEW24443.1"/>
    <property type="molecule type" value="Genomic_DNA"/>
</dbReference>
<protein>
    <submittedName>
        <fullName evidence="8">SusD family protein</fullName>
    </submittedName>
</protein>
<gene>
    <name evidence="8" type="ORF">SAMN05421841_1800</name>
</gene>
<evidence type="ECO:0000256" key="4">
    <source>
        <dbReference type="ARBA" id="ARBA00023136"/>
    </source>
</evidence>
<evidence type="ECO:0000256" key="2">
    <source>
        <dbReference type="ARBA" id="ARBA00006275"/>
    </source>
</evidence>
<comment type="similarity">
    <text evidence="2">Belongs to the SusD family.</text>
</comment>
<proteinExistence type="inferred from homology"/>
<keyword evidence="4" id="KW-0472">Membrane</keyword>
<sequence length="456" mass="51596">MKSLKIISIPLTAIFFAICSSCEKLIEVDVPDNQIESGLVFENVQTADAALAALYAGLRDSSPIAGDNSGAILGTYTDDLDFYATANSNGVYDLYRNQHIAANVDIYSFWSGSYQQVYLSNSIIEGVSGSSSLSVSDKNRIKGEALLARSVLFFYLWQVFGDFPYPVTTNYQVNQTLSKTPTSEVGLKLENDLNEAIGFLKDEYRNVERIYPNRKVAQLMLAKVYMIQHRWAEAESMLKSIIQSPLYQFQSDITKVFIKSSSHILWQLKPKNPGDPTRENQTYYFNGVAPYSYALTQNLIGSFSGNDLRKTSWTALVTVGPNTWYRSDKYKNGANNSTEYSIIFRLEEAYLLLAEALAQQNKIVEALPFINATRQRAGLSALSGITKEVLLNELLLENRKEFFTEMGHRFLDLKRFDRLTDLTSVKTNWKDFHRLWPLPQQDLLLNPQLNPQNAGY</sequence>
<comment type="subcellular location">
    <subcellularLocation>
        <location evidence="1">Cell outer membrane</location>
    </subcellularLocation>
</comment>
<dbReference type="Pfam" id="PF14322">
    <property type="entry name" value="SusD-like_3"/>
    <property type="match status" value="1"/>
</dbReference>
<feature type="domain" description="SusD-like N-terminal" evidence="7">
    <location>
        <begin position="75"/>
        <end position="226"/>
    </location>
</feature>
<dbReference type="Gene3D" id="1.25.40.390">
    <property type="match status" value="1"/>
</dbReference>
<accession>A0A1I0QC28</accession>
<feature type="domain" description="RagB/SusD" evidence="6">
    <location>
        <begin position="320"/>
        <end position="456"/>
    </location>
</feature>
<keyword evidence="9" id="KW-1185">Reference proteome</keyword>
<dbReference type="AlphaFoldDB" id="A0A1I0QC28"/>
<evidence type="ECO:0000313" key="8">
    <source>
        <dbReference type="EMBL" id="SEW24443.1"/>
    </source>
</evidence>
<dbReference type="InterPro" id="IPR011990">
    <property type="entry name" value="TPR-like_helical_dom_sf"/>
</dbReference>
<evidence type="ECO:0000259" key="6">
    <source>
        <dbReference type="Pfam" id="PF07980"/>
    </source>
</evidence>
<dbReference type="GO" id="GO:0009279">
    <property type="term" value="C:cell outer membrane"/>
    <property type="evidence" value="ECO:0007669"/>
    <property type="project" value="UniProtKB-SubCell"/>
</dbReference>
<name>A0A1I0QC28_9FLAO</name>
<evidence type="ECO:0000256" key="3">
    <source>
        <dbReference type="ARBA" id="ARBA00022729"/>
    </source>
</evidence>
<reference evidence="9" key="1">
    <citation type="submission" date="2016-10" db="EMBL/GenBank/DDBJ databases">
        <authorList>
            <person name="Varghese N."/>
            <person name="Submissions S."/>
        </authorList>
    </citation>
    <scope>NUCLEOTIDE SEQUENCE [LARGE SCALE GENOMIC DNA]</scope>
    <source>
        <strain evidence="9">DSM 17724</strain>
    </source>
</reference>
<evidence type="ECO:0000256" key="5">
    <source>
        <dbReference type="ARBA" id="ARBA00023237"/>
    </source>
</evidence>
<evidence type="ECO:0000259" key="7">
    <source>
        <dbReference type="Pfam" id="PF14322"/>
    </source>
</evidence>
<dbReference type="OrthoDB" id="621570at2"/>
<evidence type="ECO:0000313" key="9">
    <source>
        <dbReference type="Proteomes" id="UP000199469"/>
    </source>
</evidence>
<dbReference type="STRING" id="356305.SAMN05421841_1800"/>
<dbReference type="InterPro" id="IPR012944">
    <property type="entry name" value="SusD_RagB_dom"/>
</dbReference>
<dbReference type="InterPro" id="IPR033985">
    <property type="entry name" value="SusD-like_N"/>
</dbReference>
<keyword evidence="5" id="KW-0998">Cell outer membrane</keyword>
<dbReference type="SUPFAM" id="SSF48452">
    <property type="entry name" value="TPR-like"/>
    <property type="match status" value="1"/>
</dbReference>
<keyword evidence="3" id="KW-0732">Signal</keyword>
<dbReference type="Proteomes" id="UP000199469">
    <property type="component" value="Unassembled WGS sequence"/>
</dbReference>
<organism evidence="8 9">
    <name type="scientific">Chryseobacterium wanjuense</name>
    <dbReference type="NCBI Taxonomy" id="356305"/>
    <lineage>
        <taxon>Bacteria</taxon>
        <taxon>Pseudomonadati</taxon>
        <taxon>Bacteroidota</taxon>
        <taxon>Flavobacteriia</taxon>
        <taxon>Flavobacteriales</taxon>
        <taxon>Weeksellaceae</taxon>
        <taxon>Chryseobacterium group</taxon>
        <taxon>Chryseobacterium</taxon>
    </lineage>
</organism>
<evidence type="ECO:0000256" key="1">
    <source>
        <dbReference type="ARBA" id="ARBA00004442"/>
    </source>
</evidence>